<dbReference type="Proteomes" id="UP000321638">
    <property type="component" value="Unassembled WGS sequence"/>
</dbReference>
<organism evidence="6 7">
    <name type="scientific">Vineibacter terrae</name>
    <dbReference type="NCBI Taxonomy" id="2586908"/>
    <lineage>
        <taxon>Bacteria</taxon>
        <taxon>Pseudomonadati</taxon>
        <taxon>Pseudomonadota</taxon>
        <taxon>Alphaproteobacteria</taxon>
        <taxon>Hyphomicrobiales</taxon>
        <taxon>Vineibacter</taxon>
    </lineage>
</organism>
<dbReference type="Gene3D" id="3.20.20.70">
    <property type="entry name" value="Aldolase class I"/>
    <property type="match status" value="1"/>
</dbReference>
<evidence type="ECO:0000313" key="6">
    <source>
        <dbReference type="EMBL" id="TXL75938.1"/>
    </source>
</evidence>
<evidence type="ECO:0000256" key="1">
    <source>
        <dbReference type="ARBA" id="ARBA00007592"/>
    </source>
</evidence>
<dbReference type="OrthoDB" id="9778880at2"/>
<dbReference type="Pfam" id="PF00701">
    <property type="entry name" value="DHDPS"/>
    <property type="match status" value="1"/>
</dbReference>
<protein>
    <submittedName>
        <fullName evidence="6">Dihydrodipicolinate synthase family protein</fullName>
    </submittedName>
</protein>
<dbReference type="PRINTS" id="PR00146">
    <property type="entry name" value="DHPICSNTHASE"/>
</dbReference>
<reference evidence="6 7" key="1">
    <citation type="submission" date="2019-06" db="EMBL/GenBank/DDBJ databases">
        <title>New taxonomy in bacterial strain CC-CFT640, isolated from vineyard.</title>
        <authorList>
            <person name="Lin S.-Y."/>
            <person name="Tsai C.-F."/>
            <person name="Young C.-C."/>
        </authorList>
    </citation>
    <scope>NUCLEOTIDE SEQUENCE [LARGE SCALE GENOMIC DNA]</scope>
    <source>
        <strain evidence="6 7">CC-CFT640</strain>
    </source>
</reference>
<dbReference type="PIRSF" id="PIRSF001365">
    <property type="entry name" value="DHDPS"/>
    <property type="match status" value="1"/>
</dbReference>
<dbReference type="GO" id="GO:0008840">
    <property type="term" value="F:4-hydroxy-tetrahydrodipicolinate synthase activity"/>
    <property type="evidence" value="ECO:0007669"/>
    <property type="project" value="TreeGrafter"/>
</dbReference>
<evidence type="ECO:0000256" key="5">
    <source>
        <dbReference type="PIRSR" id="PIRSR001365-2"/>
    </source>
</evidence>
<comment type="caution">
    <text evidence="6">The sequence shown here is derived from an EMBL/GenBank/DDBJ whole genome shotgun (WGS) entry which is preliminary data.</text>
</comment>
<accession>A0A5C8PN03</accession>
<dbReference type="SMART" id="SM01130">
    <property type="entry name" value="DHDPS"/>
    <property type="match status" value="1"/>
</dbReference>
<dbReference type="PANTHER" id="PTHR12128:SF66">
    <property type="entry name" value="4-HYDROXY-2-OXOGLUTARATE ALDOLASE, MITOCHONDRIAL"/>
    <property type="match status" value="1"/>
</dbReference>
<feature type="active site" description="Proton donor/acceptor" evidence="4">
    <location>
        <position position="143"/>
    </location>
</feature>
<dbReference type="SUPFAM" id="SSF51569">
    <property type="entry name" value="Aldolase"/>
    <property type="match status" value="1"/>
</dbReference>
<proteinExistence type="inferred from homology"/>
<dbReference type="PANTHER" id="PTHR12128">
    <property type="entry name" value="DIHYDRODIPICOLINATE SYNTHASE"/>
    <property type="match status" value="1"/>
</dbReference>
<dbReference type="InterPro" id="IPR013785">
    <property type="entry name" value="Aldolase_TIM"/>
</dbReference>
<keyword evidence="7" id="KW-1185">Reference proteome</keyword>
<comment type="similarity">
    <text evidence="1 3">Belongs to the DapA family.</text>
</comment>
<dbReference type="RefSeq" id="WP_147847299.1">
    <property type="nucleotide sequence ID" value="NZ_VDUZ01000012.1"/>
</dbReference>
<evidence type="ECO:0000256" key="3">
    <source>
        <dbReference type="PIRNR" id="PIRNR001365"/>
    </source>
</evidence>
<evidence type="ECO:0000256" key="4">
    <source>
        <dbReference type="PIRSR" id="PIRSR001365-1"/>
    </source>
</evidence>
<sequence length="307" mass="33218">MARKPCAPGAIRGIIPPLVTPFADDETIDEAALRLQVRHMMSCGVHGIVVGGSAGEGFTLTLDELRRIVAVTAEEVNGSLPLIPGIIVNSTREAVLRAKALADLGVDALQITPPHYIFRTDDDAMLQHFRDIQAEVGLPILIYNVVPWNYLSPALLLRIMREVPGVIGVKQSAGDLKLLSELVTAARPDERILGAIDALVYPCLAVGAHGMISQILAALPRPCVQMWDLVEQGDHRAALDLHKRMLQVWNAISSDNRVAVTKYTLSLQGVPTGRTRRPLTPASERQKAAVRAVIRLVLNDDELAAAA</sequence>
<gene>
    <name evidence="6" type="ORF">FHP25_12635</name>
</gene>
<dbReference type="AlphaFoldDB" id="A0A5C8PN03"/>
<evidence type="ECO:0000256" key="2">
    <source>
        <dbReference type="ARBA" id="ARBA00023239"/>
    </source>
</evidence>
<feature type="binding site" evidence="5">
    <location>
        <position position="212"/>
    </location>
    <ligand>
        <name>pyruvate</name>
        <dbReference type="ChEBI" id="CHEBI:15361"/>
    </ligand>
</feature>
<dbReference type="CDD" id="cd00408">
    <property type="entry name" value="DHDPS-like"/>
    <property type="match status" value="1"/>
</dbReference>
<feature type="active site" description="Schiff-base intermediate with substrate" evidence="4">
    <location>
        <position position="170"/>
    </location>
</feature>
<name>A0A5C8PN03_9HYPH</name>
<evidence type="ECO:0000313" key="7">
    <source>
        <dbReference type="Proteomes" id="UP000321638"/>
    </source>
</evidence>
<dbReference type="EMBL" id="VDUZ01000012">
    <property type="protein sequence ID" value="TXL75938.1"/>
    <property type="molecule type" value="Genomic_DNA"/>
</dbReference>
<dbReference type="InterPro" id="IPR002220">
    <property type="entry name" value="DapA-like"/>
</dbReference>
<keyword evidence="2 3" id="KW-0456">Lyase</keyword>